<reference evidence="3 4" key="1">
    <citation type="submission" date="2017-08" db="EMBL/GenBank/DDBJ databases">
        <title>Infants hospitalized years apart are colonized by the same room-sourced microbial strains.</title>
        <authorList>
            <person name="Brooks B."/>
            <person name="Olm M.R."/>
            <person name="Firek B.A."/>
            <person name="Baker R."/>
            <person name="Thomas B.C."/>
            <person name="Morowitz M.J."/>
            <person name="Banfield J.F."/>
        </authorList>
    </citation>
    <scope>NUCLEOTIDE SEQUENCE [LARGE SCALE GENOMIC DNA]</scope>
    <source>
        <strain evidence="3">S2_005_003_R2_41</strain>
    </source>
</reference>
<organism evidence="3 4">
    <name type="scientific">Variovorax paradoxus</name>
    <dbReference type="NCBI Taxonomy" id="34073"/>
    <lineage>
        <taxon>Bacteria</taxon>
        <taxon>Pseudomonadati</taxon>
        <taxon>Pseudomonadota</taxon>
        <taxon>Betaproteobacteria</taxon>
        <taxon>Burkholderiales</taxon>
        <taxon>Comamonadaceae</taxon>
        <taxon>Variovorax</taxon>
    </lineage>
</organism>
<keyword evidence="2" id="KW-1133">Transmembrane helix</keyword>
<evidence type="ECO:0000256" key="1">
    <source>
        <dbReference type="SAM" id="MobiDB-lite"/>
    </source>
</evidence>
<gene>
    <name evidence="3" type="ORF">DI563_22110</name>
</gene>
<dbReference type="EMBL" id="QFPP01000371">
    <property type="protein sequence ID" value="PZQ67084.1"/>
    <property type="molecule type" value="Genomic_DNA"/>
</dbReference>
<comment type="caution">
    <text evidence="3">The sequence shown here is derived from an EMBL/GenBank/DDBJ whole genome shotgun (WGS) entry which is preliminary data.</text>
</comment>
<accession>A0A2W5PQ55</accession>
<dbReference type="Proteomes" id="UP000249135">
    <property type="component" value="Unassembled WGS sequence"/>
</dbReference>
<proteinExistence type="predicted"/>
<keyword evidence="2" id="KW-0472">Membrane</keyword>
<evidence type="ECO:0000256" key="2">
    <source>
        <dbReference type="SAM" id="Phobius"/>
    </source>
</evidence>
<keyword evidence="2" id="KW-0812">Transmembrane</keyword>
<feature type="region of interest" description="Disordered" evidence="1">
    <location>
        <begin position="39"/>
        <end position="63"/>
    </location>
</feature>
<sequence length="63" mass="7297">MGGIDFSALGLLIGAVGGVFSFWIGRKLRRKRLDRRRERDRAATLANESRQARRARERREQGR</sequence>
<evidence type="ECO:0000313" key="4">
    <source>
        <dbReference type="Proteomes" id="UP000249135"/>
    </source>
</evidence>
<evidence type="ECO:0000313" key="3">
    <source>
        <dbReference type="EMBL" id="PZQ67084.1"/>
    </source>
</evidence>
<name>A0A2W5PQ55_VARPD</name>
<feature type="transmembrane region" description="Helical" evidence="2">
    <location>
        <begin position="6"/>
        <end position="25"/>
    </location>
</feature>
<dbReference type="AlphaFoldDB" id="A0A2W5PQ55"/>
<protein>
    <submittedName>
        <fullName evidence="3">Uncharacterized protein</fullName>
    </submittedName>
</protein>